<organism evidence="1 2">
    <name type="scientific">Aspergillus leporis</name>
    <dbReference type="NCBI Taxonomy" id="41062"/>
    <lineage>
        <taxon>Eukaryota</taxon>
        <taxon>Fungi</taxon>
        <taxon>Dikarya</taxon>
        <taxon>Ascomycota</taxon>
        <taxon>Pezizomycotina</taxon>
        <taxon>Eurotiomycetes</taxon>
        <taxon>Eurotiomycetidae</taxon>
        <taxon>Eurotiales</taxon>
        <taxon>Aspergillaceae</taxon>
        <taxon>Aspergillus</taxon>
        <taxon>Aspergillus subgen. Circumdati</taxon>
    </lineage>
</organism>
<name>A0A5N5X2W9_9EURO</name>
<accession>A0A5N5X2W9</accession>
<dbReference type="EMBL" id="ML732211">
    <property type="protein sequence ID" value="KAB8074347.1"/>
    <property type="molecule type" value="Genomic_DNA"/>
</dbReference>
<evidence type="ECO:0000313" key="2">
    <source>
        <dbReference type="Proteomes" id="UP000326565"/>
    </source>
</evidence>
<evidence type="ECO:0000313" key="1">
    <source>
        <dbReference type="EMBL" id="KAB8074347.1"/>
    </source>
</evidence>
<sequence>MLVMIMFTSMRGPVSEGCIFLMCLIFGIQLVVSWRLRNVTRLYVIHAVVHVMGDDMHGQHRVKLYRKGVESWQMSLLLIVRALSEFGE</sequence>
<dbReference type="Proteomes" id="UP000326565">
    <property type="component" value="Unassembled WGS sequence"/>
</dbReference>
<protein>
    <submittedName>
        <fullName evidence="1">Uncharacterized protein</fullName>
    </submittedName>
</protein>
<reference evidence="1 2" key="1">
    <citation type="submission" date="2019-04" db="EMBL/GenBank/DDBJ databases">
        <title>Friends and foes A comparative genomics study of 23 Aspergillus species from section Flavi.</title>
        <authorList>
            <consortium name="DOE Joint Genome Institute"/>
            <person name="Kjaerbolling I."/>
            <person name="Vesth T."/>
            <person name="Frisvad J.C."/>
            <person name="Nybo J.L."/>
            <person name="Theobald S."/>
            <person name="Kildgaard S."/>
            <person name="Isbrandt T."/>
            <person name="Kuo A."/>
            <person name="Sato A."/>
            <person name="Lyhne E.K."/>
            <person name="Kogle M.E."/>
            <person name="Wiebenga A."/>
            <person name="Kun R.S."/>
            <person name="Lubbers R.J."/>
            <person name="Makela M.R."/>
            <person name="Barry K."/>
            <person name="Chovatia M."/>
            <person name="Clum A."/>
            <person name="Daum C."/>
            <person name="Haridas S."/>
            <person name="He G."/>
            <person name="LaButti K."/>
            <person name="Lipzen A."/>
            <person name="Mondo S."/>
            <person name="Riley R."/>
            <person name="Salamov A."/>
            <person name="Simmons B.A."/>
            <person name="Magnuson J.K."/>
            <person name="Henrissat B."/>
            <person name="Mortensen U.H."/>
            <person name="Larsen T.O."/>
            <person name="Devries R.P."/>
            <person name="Grigoriev I.V."/>
            <person name="Machida M."/>
            <person name="Baker S.E."/>
            <person name="Andersen M.R."/>
        </authorList>
    </citation>
    <scope>NUCLEOTIDE SEQUENCE [LARGE SCALE GENOMIC DNA]</scope>
    <source>
        <strain evidence="1 2">CBS 151.66</strain>
    </source>
</reference>
<gene>
    <name evidence="1" type="ORF">BDV29DRAFT_123863</name>
</gene>
<proteinExistence type="predicted"/>
<keyword evidence="2" id="KW-1185">Reference proteome</keyword>
<dbReference type="AlphaFoldDB" id="A0A5N5X2W9"/>